<dbReference type="EMBL" id="QKZT01000001">
    <property type="protein sequence ID" value="PZX57864.1"/>
    <property type="molecule type" value="Genomic_DNA"/>
</dbReference>
<keyword evidence="2" id="KW-1185">Reference proteome</keyword>
<dbReference type="InterPro" id="IPR025366">
    <property type="entry name" value="DUF4270"/>
</dbReference>
<evidence type="ECO:0000313" key="2">
    <source>
        <dbReference type="Proteomes" id="UP000248882"/>
    </source>
</evidence>
<reference evidence="1 2" key="1">
    <citation type="submission" date="2018-06" db="EMBL/GenBank/DDBJ databases">
        <title>Genomic Encyclopedia of Archaeal and Bacterial Type Strains, Phase II (KMG-II): from individual species to whole genera.</title>
        <authorList>
            <person name="Goeker M."/>
        </authorList>
    </citation>
    <scope>NUCLEOTIDE SEQUENCE [LARGE SCALE GENOMIC DNA]</scope>
    <source>
        <strain evidence="1 2">DSM 19830</strain>
    </source>
</reference>
<gene>
    <name evidence="1" type="ORF">LV85_00046</name>
</gene>
<protein>
    <submittedName>
        <fullName evidence="1">Uncharacterized protein DUF4270</fullName>
    </submittedName>
</protein>
<sequence length="439" mass="48099">MAFGAILSLFIISSCSDPARVGIELAPGNNQIGVVFEEFELPAEVVLLDSFKTTNQAILIAGEEVDPFFGKTSATGYSRLFISSATARPTSDAMLDSVHFSLNIANVDGTDLDEPKYFAIHKLAEPILDTTYYNFDKLEYEASPFSSGELVFGEETDTLATFQVDEKFAEEIFSKMQFGLEFNDLFTFRDYFPGIAVKAREGDNSSIGIAIGSSTGLKVYYHYEGDTLSTLYNISTASSRSFNGIKNDRAGTPTAVVTEPKTAYDVGPTVGMKAGLGMVIKLDTSPFDAFLDTLVGITFNQVALEIGELEPQDETQHVPANIAMYFTDSNNEVLTTSTGIPLSVQTDGYPQVYTDENGDEVPNTNSPAALIYDSESREYSQLITSYVNAIFRGQLTRKDWLLYGGFLSNDGSDAFKKSTRQFVVNKNNVKVKVIYSKSK</sequence>
<dbReference type="AlphaFoldDB" id="A0A2W7RBH3"/>
<dbReference type="Pfam" id="PF14092">
    <property type="entry name" value="DUF4270"/>
    <property type="match status" value="1"/>
</dbReference>
<evidence type="ECO:0000313" key="1">
    <source>
        <dbReference type="EMBL" id="PZX57864.1"/>
    </source>
</evidence>
<comment type="caution">
    <text evidence="1">The sequence shown here is derived from an EMBL/GenBank/DDBJ whole genome shotgun (WGS) entry which is preliminary data.</text>
</comment>
<accession>A0A2W7RBH3</accession>
<name>A0A2W7RBH3_9BACT</name>
<dbReference type="Proteomes" id="UP000248882">
    <property type="component" value="Unassembled WGS sequence"/>
</dbReference>
<organism evidence="1 2">
    <name type="scientific">Algoriphagus chordae</name>
    <dbReference type="NCBI Taxonomy" id="237019"/>
    <lineage>
        <taxon>Bacteria</taxon>
        <taxon>Pseudomonadati</taxon>
        <taxon>Bacteroidota</taxon>
        <taxon>Cytophagia</taxon>
        <taxon>Cytophagales</taxon>
        <taxon>Cyclobacteriaceae</taxon>
        <taxon>Algoriphagus</taxon>
    </lineage>
</organism>
<proteinExistence type="predicted"/>